<evidence type="ECO:0000313" key="5">
    <source>
        <dbReference type="Proteomes" id="UP000031036"/>
    </source>
</evidence>
<feature type="domain" description="CRAL-TRIO" evidence="1">
    <location>
        <begin position="66"/>
        <end position="222"/>
    </location>
</feature>
<dbReference type="GO" id="GO:0005096">
    <property type="term" value="F:GTPase activator activity"/>
    <property type="evidence" value="ECO:0007669"/>
    <property type="project" value="TreeGrafter"/>
</dbReference>
<dbReference type="Proteomes" id="UP000031036">
    <property type="component" value="Unassembled WGS sequence"/>
</dbReference>
<dbReference type="EMBL" id="UYWY01019918">
    <property type="protein sequence ID" value="VDM39796.1"/>
    <property type="molecule type" value="Genomic_DNA"/>
</dbReference>
<dbReference type="Gene3D" id="3.40.525.10">
    <property type="entry name" value="CRAL-TRIO lipid binding domain"/>
    <property type="match status" value="1"/>
</dbReference>
<keyword evidence="5" id="KW-1185">Reference proteome</keyword>
<dbReference type="Pfam" id="PF00620">
    <property type="entry name" value="RhoGAP"/>
    <property type="match status" value="1"/>
</dbReference>
<dbReference type="SMART" id="SM00324">
    <property type="entry name" value="RhoGAP"/>
    <property type="match status" value="1"/>
</dbReference>
<dbReference type="InterPro" id="IPR008936">
    <property type="entry name" value="Rho_GTPase_activation_prot"/>
</dbReference>
<dbReference type="InterPro" id="IPR036865">
    <property type="entry name" value="CRAL-TRIO_dom_sf"/>
</dbReference>
<dbReference type="GO" id="GO:2001136">
    <property type="term" value="P:negative regulation of endocytic recycling"/>
    <property type="evidence" value="ECO:0007669"/>
    <property type="project" value="TreeGrafter"/>
</dbReference>
<dbReference type="GO" id="GO:0007264">
    <property type="term" value="P:small GTPase-mediated signal transduction"/>
    <property type="evidence" value="ECO:0007669"/>
    <property type="project" value="TreeGrafter"/>
</dbReference>
<evidence type="ECO:0000259" key="1">
    <source>
        <dbReference type="PROSITE" id="PS50191"/>
    </source>
</evidence>
<evidence type="ECO:0000259" key="2">
    <source>
        <dbReference type="PROSITE" id="PS50238"/>
    </source>
</evidence>
<dbReference type="InterPro" id="IPR000198">
    <property type="entry name" value="RhoGAP_dom"/>
</dbReference>
<dbReference type="SUPFAM" id="SSF48350">
    <property type="entry name" value="GTPase activation domain, GAP"/>
    <property type="match status" value="1"/>
</dbReference>
<feature type="domain" description="Rho-GAP" evidence="2">
    <location>
        <begin position="251"/>
        <end position="445"/>
    </location>
</feature>
<accession>A0A0B2V888</accession>
<dbReference type="SMART" id="SM00516">
    <property type="entry name" value="SEC14"/>
    <property type="match status" value="1"/>
</dbReference>
<reference evidence="4" key="2">
    <citation type="submission" date="2018-11" db="EMBL/GenBank/DDBJ databases">
        <authorList>
            <consortium name="Pathogen Informatics"/>
        </authorList>
    </citation>
    <scope>NUCLEOTIDE SEQUENCE [LARGE SCALE GENOMIC DNA]</scope>
</reference>
<name>A0A0B2V888_TOXCA</name>
<dbReference type="AlphaFoldDB" id="A0A0B2V888"/>
<reference evidence="3 5" key="1">
    <citation type="submission" date="2014-11" db="EMBL/GenBank/DDBJ databases">
        <title>Genetic blueprint of the zoonotic pathogen Toxocara canis.</title>
        <authorList>
            <person name="Zhu X.-Q."/>
            <person name="Korhonen P.K."/>
            <person name="Cai H."/>
            <person name="Young N.D."/>
            <person name="Nejsum P."/>
            <person name="von Samson-Himmelstjerna G."/>
            <person name="Boag P.R."/>
            <person name="Tan P."/>
            <person name="Li Q."/>
            <person name="Min J."/>
            <person name="Yang Y."/>
            <person name="Wang X."/>
            <person name="Fang X."/>
            <person name="Hall R.S."/>
            <person name="Hofmann A."/>
            <person name="Sternberg P.W."/>
            <person name="Jex A.R."/>
            <person name="Gasser R.B."/>
        </authorList>
    </citation>
    <scope>NUCLEOTIDE SEQUENCE [LARGE SCALE GENOMIC DNA]</scope>
    <source>
        <strain evidence="3">PN_DK_2014</strain>
    </source>
</reference>
<dbReference type="PANTHER" id="PTHR45808:SF2">
    <property type="entry name" value="RHO GTPASE-ACTIVATING PROTEIN 68F"/>
    <property type="match status" value="1"/>
</dbReference>
<evidence type="ECO:0000313" key="4">
    <source>
        <dbReference type="EMBL" id="VDM39796.1"/>
    </source>
</evidence>
<dbReference type="OrthoDB" id="19923at2759"/>
<dbReference type="Gene3D" id="1.10.555.10">
    <property type="entry name" value="Rho GTPase activation protein"/>
    <property type="match status" value="1"/>
</dbReference>
<dbReference type="EMBL" id="JPKZ01002257">
    <property type="protein sequence ID" value="KHN77682.1"/>
    <property type="molecule type" value="Genomic_DNA"/>
</dbReference>
<dbReference type="STRING" id="6265.A0A0B2V888"/>
<gene>
    <name evidence="3" type="primary">ARHGAP1</name>
    <name evidence="3" type="ORF">Tcan_03285</name>
    <name evidence="4" type="ORF">TCNE_LOCUS8475</name>
</gene>
<dbReference type="PROSITE" id="PS50238">
    <property type="entry name" value="RHOGAP"/>
    <property type="match status" value="1"/>
</dbReference>
<sequence length="448" mass="51420">MAVRSKFDNADFVEPEDDFAEDDLFSPDDGNLSNLVLGESLPRSFLERDNFEKELGVSADDPFAEDFTDMSQHDIVNVIADGDRVGRPIIVIYAYRLPSNKTFDHQKFLRFLQFTLNKVVELDYTIVYFHYGLRSNNKPPLKWLLQAYSILDRRYKKNLKALFLVHPTRFIRFVWGIFKPFISIKFERKVHYVNYLHELNSYLRVEQLNLPQPIKDHDATLQMASRSVSRDASLSKLNAATPPRPTQQFNVSLSFILSHNPDCDIPPIVTDLISFLRENSLEVEGLFRRSADVSLIKRLQERVDRGERIDFLNEEPYKDNIVAASIDASVLLKTFLRSLGEPVITNALYPKLSTLAEVPKENKLSAVCEFVRFIPSENLLLLKTICGFLREVAAHSNVNMMTANNLSVVFGPNLTWPTDQQVPISQLNNLNNFCYRLIVDYDTVFAGL</sequence>
<protein>
    <submittedName>
        <fullName evidence="3">Rho GTPase-activating protein 1</fullName>
    </submittedName>
</protein>
<proteinExistence type="predicted"/>
<evidence type="ECO:0000313" key="3">
    <source>
        <dbReference type="EMBL" id="KHN77682.1"/>
    </source>
</evidence>
<dbReference type="Pfam" id="PF13716">
    <property type="entry name" value="CRAL_TRIO_2"/>
    <property type="match status" value="1"/>
</dbReference>
<dbReference type="InterPro" id="IPR001251">
    <property type="entry name" value="CRAL-TRIO_dom"/>
</dbReference>
<dbReference type="OMA" id="SHNPDCD"/>
<dbReference type="GO" id="GO:0005737">
    <property type="term" value="C:cytoplasm"/>
    <property type="evidence" value="ECO:0007669"/>
    <property type="project" value="TreeGrafter"/>
</dbReference>
<organism evidence="3 5">
    <name type="scientific">Toxocara canis</name>
    <name type="common">Canine roundworm</name>
    <dbReference type="NCBI Taxonomy" id="6265"/>
    <lineage>
        <taxon>Eukaryota</taxon>
        <taxon>Metazoa</taxon>
        <taxon>Ecdysozoa</taxon>
        <taxon>Nematoda</taxon>
        <taxon>Chromadorea</taxon>
        <taxon>Rhabditida</taxon>
        <taxon>Spirurina</taxon>
        <taxon>Ascaridomorpha</taxon>
        <taxon>Ascaridoidea</taxon>
        <taxon>Toxocaridae</taxon>
        <taxon>Toxocara</taxon>
    </lineage>
</organism>
<dbReference type="SUPFAM" id="SSF52087">
    <property type="entry name" value="CRAL/TRIO domain"/>
    <property type="match status" value="1"/>
</dbReference>
<dbReference type="CDD" id="cd00170">
    <property type="entry name" value="SEC14"/>
    <property type="match status" value="1"/>
</dbReference>
<dbReference type="PROSITE" id="PS50191">
    <property type="entry name" value="CRAL_TRIO"/>
    <property type="match status" value="1"/>
</dbReference>
<dbReference type="PANTHER" id="PTHR45808">
    <property type="entry name" value="RHO GTPASE-ACTIVATING PROTEIN 68F"/>
    <property type="match status" value="1"/>
</dbReference>